<organism evidence="2 4">
    <name type="scientific">Rhizoctonia solani</name>
    <dbReference type="NCBI Taxonomy" id="456999"/>
    <lineage>
        <taxon>Eukaryota</taxon>
        <taxon>Fungi</taxon>
        <taxon>Dikarya</taxon>
        <taxon>Basidiomycota</taxon>
        <taxon>Agaricomycotina</taxon>
        <taxon>Agaricomycetes</taxon>
        <taxon>Cantharellales</taxon>
        <taxon>Ceratobasidiaceae</taxon>
        <taxon>Rhizoctonia</taxon>
    </lineage>
</organism>
<sequence length="157" mass="17640">MSRPFPFTLQSDVSQAIEPSIGEYGVIQILSTCPPIEEGSDYTHIELKDASNNTLLHMSFRPHQGFIAVNSRPACKNWDYDKEVRVPFKENLPSRKLAKITIFDRGDSYFIVFTDGPGLKYPKLPTLANKGAASIHYHIHDGCPIFSENLSVRANLM</sequence>
<dbReference type="InterPro" id="IPR001079">
    <property type="entry name" value="Galectin_CRD"/>
</dbReference>
<comment type="caution">
    <text evidence="2">The sequence shown here is derived from an EMBL/GenBank/DDBJ whole genome shotgun (WGS) entry which is preliminary data.</text>
</comment>
<dbReference type="InterPro" id="IPR013320">
    <property type="entry name" value="ConA-like_dom_sf"/>
</dbReference>
<dbReference type="GO" id="GO:0030246">
    <property type="term" value="F:carbohydrate binding"/>
    <property type="evidence" value="ECO:0007669"/>
    <property type="project" value="InterPro"/>
</dbReference>
<dbReference type="SUPFAM" id="SSF49899">
    <property type="entry name" value="Concanavalin A-like lectins/glucanases"/>
    <property type="match status" value="1"/>
</dbReference>
<name>A0A8H3CV52_9AGAM</name>
<feature type="domain" description="Galectin" evidence="1">
    <location>
        <begin position="13"/>
        <end position="151"/>
    </location>
</feature>
<dbReference type="EMBL" id="CAJMWY010004464">
    <property type="protein sequence ID" value="CAE6532609.1"/>
    <property type="molecule type" value="Genomic_DNA"/>
</dbReference>
<dbReference type="AlphaFoldDB" id="A0A8H3CV52"/>
<proteinExistence type="predicted"/>
<gene>
    <name evidence="2" type="ORF">RDB_LOCUS152675</name>
    <name evidence="3" type="ORF">RDB_LOCUS177495</name>
</gene>
<dbReference type="Proteomes" id="UP000663888">
    <property type="component" value="Unassembled WGS sequence"/>
</dbReference>
<reference evidence="2" key="1">
    <citation type="submission" date="2021-01" db="EMBL/GenBank/DDBJ databases">
        <authorList>
            <person name="Kaushik A."/>
        </authorList>
    </citation>
    <scope>NUCLEOTIDE SEQUENCE</scope>
    <source>
        <strain evidence="2">AG4-R118</strain>
        <strain evidence="3">AG4-RS23</strain>
    </source>
</reference>
<protein>
    <recommendedName>
        <fullName evidence="1">Galectin domain-containing protein</fullName>
    </recommendedName>
</protein>
<dbReference type="Gene3D" id="2.60.120.200">
    <property type="match status" value="1"/>
</dbReference>
<accession>A0A8H3CV52</accession>
<dbReference type="EMBL" id="CAJMWX010001644">
    <property type="protein sequence ID" value="CAE6500629.1"/>
    <property type="molecule type" value="Genomic_DNA"/>
</dbReference>
<evidence type="ECO:0000259" key="1">
    <source>
        <dbReference type="PROSITE" id="PS51304"/>
    </source>
</evidence>
<dbReference type="Proteomes" id="UP000663861">
    <property type="component" value="Unassembled WGS sequence"/>
</dbReference>
<dbReference type="PROSITE" id="PS51304">
    <property type="entry name" value="GALECTIN"/>
    <property type="match status" value="1"/>
</dbReference>
<evidence type="ECO:0000313" key="3">
    <source>
        <dbReference type="EMBL" id="CAE6532609.1"/>
    </source>
</evidence>
<evidence type="ECO:0000313" key="2">
    <source>
        <dbReference type="EMBL" id="CAE6500629.1"/>
    </source>
</evidence>
<evidence type="ECO:0000313" key="4">
    <source>
        <dbReference type="Proteomes" id="UP000663888"/>
    </source>
</evidence>